<evidence type="ECO:0000256" key="8">
    <source>
        <dbReference type="ARBA" id="ARBA00022801"/>
    </source>
</evidence>
<keyword evidence="12" id="KW-0472">Membrane</keyword>
<keyword evidence="11" id="KW-1133">Transmembrane helix</keyword>
<evidence type="ECO:0000256" key="7">
    <source>
        <dbReference type="ARBA" id="ARBA00022692"/>
    </source>
</evidence>
<keyword evidence="16" id="KW-0732">Signal</keyword>
<keyword evidence="10" id="KW-0735">Signal-anchor</keyword>
<dbReference type="PROSITE" id="PS00501">
    <property type="entry name" value="SPASE_I_1"/>
    <property type="match status" value="1"/>
</dbReference>
<dbReference type="InterPro" id="IPR015927">
    <property type="entry name" value="Peptidase_S24_S26A/B/C"/>
</dbReference>
<comment type="caution">
    <text evidence="18">The sequence shown here is derived from an EMBL/GenBank/DDBJ whole genome shotgun (WGS) entry which is preliminary data.</text>
</comment>
<dbReference type="NCBIfam" id="TIGR02228">
    <property type="entry name" value="sigpep_I_arch"/>
    <property type="match status" value="1"/>
</dbReference>
<dbReference type="OrthoDB" id="10257561at2759"/>
<evidence type="ECO:0000256" key="12">
    <source>
        <dbReference type="ARBA" id="ARBA00023136"/>
    </source>
</evidence>
<sequence>MIQILNFAMILTTAYMTWKGLGLITNSESPIVVVLSGSMEPAFQRGDLLFLTNNPKHVNVGDIVVYNVKERSIPIVHRVLQSFVSNTTQKILTKGDNNQVDDVGLYARGQTHLDRDEHIIGVAKGFIPYIGMVTILVSPLGPDTNAEGQLNDFPWIKYCMLAILGGMAIFQRE</sequence>
<dbReference type="PANTHER" id="PTHR10806:SF6">
    <property type="entry name" value="SIGNAL PEPTIDASE COMPLEX CATALYTIC SUBUNIT SEC11"/>
    <property type="match status" value="1"/>
</dbReference>
<evidence type="ECO:0000256" key="2">
    <source>
        <dbReference type="ARBA" id="ARBA00004648"/>
    </source>
</evidence>
<dbReference type="InterPro" id="IPR019533">
    <property type="entry name" value="Peptidase_S26"/>
</dbReference>
<evidence type="ECO:0000313" key="19">
    <source>
        <dbReference type="Proteomes" id="UP000186594"/>
    </source>
</evidence>
<dbReference type="PROSITE" id="PS00761">
    <property type="entry name" value="SPASE_I_3"/>
    <property type="match status" value="1"/>
</dbReference>
<evidence type="ECO:0000313" key="18">
    <source>
        <dbReference type="EMBL" id="OLL24482.1"/>
    </source>
</evidence>
<dbReference type="InterPro" id="IPR036286">
    <property type="entry name" value="LexA/Signal_pep-like_sf"/>
</dbReference>
<organism evidence="18 19">
    <name type="scientific">Neolecta irregularis (strain DAH-3)</name>
    <dbReference type="NCBI Taxonomy" id="1198029"/>
    <lineage>
        <taxon>Eukaryota</taxon>
        <taxon>Fungi</taxon>
        <taxon>Dikarya</taxon>
        <taxon>Ascomycota</taxon>
        <taxon>Taphrinomycotina</taxon>
        <taxon>Neolectales</taxon>
        <taxon>Neolectaceae</taxon>
        <taxon>Neolecta</taxon>
    </lineage>
</organism>
<comment type="subcellular location">
    <subcellularLocation>
        <location evidence="2">Endoplasmic reticulum membrane</location>
        <topology evidence="2">Single-pass type II membrane protein</topology>
    </subcellularLocation>
</comment>
<dbReference type="Proteomes" id="UP000186594">
    <property type="component" value="Unassembled WGS sequence"/>
</dbReference>
<reference evidence="18 19" key="1">
    <citation type="submission" date="2016-04" db="EMBL/GenBank/DDBJ databases">
        <title>Evolutionary innovation and constraint leading to complex multicellularity in the Ascomycota.</title>
        <authorList>
            <person name="Cisse O."/>
            <person name="Nguyen A."/>
            <person name="Hewitt D.A."/>
            <person name="Jedd G."/>
            <person name="Stajich J.E."/>
        </authorList>
    </citation>
    <scope>NUCLEOTIDE SEQUENCE [LARGE SCALE GENOMIC DNA]</scope>
    <source>
        <strain evidence="18 19">DAH-3</strain>
    </source>
</reference>
<dbReference type="AlphaFoldDB" id="A0A1U7LPL1"/>
<evidence type="ECO:0000256" key="15">
    <source>
        <dbReference type="RuleBase" id="RU362047"/>
    </source>
</evidence>
<evidence type="ECO:0000256" key="4">
    <source>
        <dbReference type="ARBA" id="ARBA00013208"/>
    </source>
</evidence>
<comment type="catalytic activity">
    <reaction evidence="1 15">
        <text>Cleavage of hydrophobic, N-terminal signal or leader sequences from secreted and periplasmic proteins.</text>
        <dbReference type="EC" id="3.4.21.89"/>
    </reaction>
</comment>
<dbReference type="GO" id="GO:0045047">
    <property type="term" value="P:protein targeting to ER"/>
    <property type="evidence" value="ECO:0007669"/>
    <property type="project" value="EnsemblFungi"/>
</dbReference>
<dbReference type="OMA" id="ILMNEYP"/>
<dbReference type="STRING" id="1198029.A0A1U7LPL1"/>
<dbReference type="PANTHER" id="PTHR10806">
    <property type="entry name" value="SIGNAL PEPTIDASE COMPLEX CATALYTIC SUBUNIT SEC11"/>
    <property type="match status" value="1"/>
</dbReference>
<feature type="domain" description="Peptidase S24/S26A/S26B/S26C" evidence="17">
    <location>
        <begin position="17"/>
        <end position="104"/>
    </location>
</feature>
<dbReference type="GO" id="GO:0009003">
    <property type="term" value="F:signal peptidase activity"/>
    <property type="evidence" value="ECO:0007669"/>
    <property type="project" value="UniProtKB-EC"/>
</dbReference>
<dbReference type="InterPro" id="IPR019758">
    <property type="entry name" value="Pept_S26A_signal_pept_1_CS"/>
</dbReference>
<comment type="function">
    <text evidence="13">Catalytic component of the signal peptidase complex (SPC) which catalyzes the cleavage of N-terminal signal sequences from nascent proteins as they are translocated into the lumen of the endoplasmic reticulum. Specifically cleaves N-terminal signal peptides that contain a hydrophobic alpha-helix (h-region) shorter than 18-20 amino acids.</text>
</comment>
<keyword evidence="19" id="KW-1185">Reference proteome</keyword>
<feature type="chain" id="PRO_5012369160" description="Signal peptidase complex catalytic subunit SEC11" evidence="16">
    <location>
        <begin position="23"/>
        <end position="173"/>
    </location>
</feature>
<dbReference type="InterPro" id="IPR001733">
    <property type="entry name" value="Peptidase_S26B"/>
</dbReference>
<evidence type="ECO:0000256" key="13">
    <source>
        <dbReference type="ARBA" id="ARBA00045533"/>
    </source>
</evidence>
<gene>
    <name evidence="18" type="ORF">NEOLI_003705</name>
</gene>
<evidence type="ECO:0000256" key="1">
    <source>
        <dbReference type="ARBA" id="ARBA00000677"/>
    </source>
</evidence>
<dbReference type="GO" id="GO:0004252">
    <property type="term" value="F:serine-type endopeptidase activity"/>
    <property type="evidence" value="ECO:0007669"/>
    <property type="project" value="InterPro"/>
</dbReference>
<evidence type="ECO:0000256" key="14">
    <source>
        <dbReference type="ARBA" id="ARBA00047037"/>
    </source>
</evidence>
<feature type="signal peptide" evidence="16">
    <location>
        <begin position="1"/>
        <end position="22"/>
    </location>
</feature>
<evidence type="ECO:0000256" key="10">
    <source>
        <dbReference type="ARBA" id="ARBA00022968"/>
    </source>
</evidence>
<dbReference type="CDD" id="cd06530">
    <property type="entry name" value="S26_SPase_I"/>
    <property type="match status" value="1"/>
</dbReference>
<evidence type="ECO:0000256" key="5">
    <source>
        <dbReference type="ARBA" id="ARBA00019685"/>
    </source>
</evidence>
<evidence type="ECO:0000259" key="17">
    <source>
        <dbReference type="Pfam" id="PF00717"/>
    </source>
</evidence>
<evidence type="ECO:0000256" key="9">
    <source>
        <dbReference type="ARBA" id="ARBA00022824"/>
    </source>
</evidence>
<evidence type="ECO:0000256" key="16">
    <source>
        <dbReference type="SAM" id="SignalP"/>
    </source>
</evidence>
<dbReference type="EC" id="3.4.21.89" evidence="4 15"/>
<accession>A0A1U7LPL1</accession>
<dbReference type="EMBL" id="LXFE01000777">
    <property type="protein sequence ID" value="OLL24482.1"/>
    <property type="molecule type" value="Genomic_DNA"/>
</dbReference>
<comment type="subunit">
    <text evidence="14">Component of the signal peptidase complex (SPC) composed of a catalytic subunit SEC11 and three accessory subunits SPC1, SPC2 and SPC3. The complex induces a local thinning of the ER membrane which is used to measure the length of the signal peptide (SP) h-region of protein substrates. This ensures the selectivity of the complex towards h-regions shorter than 18-20 amino acids. SPC associates with the translocon complex.</text>
</comment>
<keyword evidence="6 15" id="KW-0645">Protease</keyword>
<keyword evidence="9 15" id="KW-0256">Endoplasmic reticulum</keyword>
<dbReference type="InterPro" id="IPR019756">
    <property type="entry name" value="Pept_S26A_signal_pept_1_Ser-AS"/>
</dbReference>
<evidence type="ECO:0000256" key="3">
    <source>
        <dbReference type="ARBA" id="ARBA00011035"/>
    </source>
</evidence>
<dbReference type="SUPFAM" id="SSF51306">
    <property type="entry name" value="LexA/Signal peptidase"/>
    <property type="match status" value="1"/>
</dbReference>
<dbReference type="GO" id="GO:0006465">
    <property type="term" value="P:signal peptide processing"/>
    <property type="evidence" value="ECO:0007669"/>
    <property type="project" value="UniProtKB-UniRule"/>
</dbReference>
<evidence type="ECO:0000256" key="11">
    <source>
        <dbReference type="ARBA" id="ARBA00022989"/>
    </source>
</evidence>
<protein>
    <recommendedName>
        <fullName evidence="5 15">Signal peptidase complex catalytic subunit SEC11</fullName>
        <ecNumber evidence="4 15">3.4.21.89</ecNumber>
    </recommendedName>
</protein>
<dbReference type="PRINTS" id="PR00728">
    <property type="entry name" value="SIGNALPTASE"/>
</dbReference>
<keyword evidence="7" id="KW-0812">Transmembrane</keyword>
<proteinExistence type="inferred from homology"/>
<dbReference type="Pfam" id="PF00717">
    <property type="entry name" value="Peptidase_S24"/>
    <property type="match status" value="1"/>
</dbReference>
<evidence type="ECO:0000256" key="6">
    <source>
        <dbReference type="ARBA" id="ARBA00022670"/>
    </source>
</evidence>
<comment type="similarity">
    <text evidence="3 15">Belongs to the peptidase S26B family.</text>
</comment>
<keyword evidence="8 15" id="KW-0378">Hydrolase</keyword>
<dbReference type="GO" id="GO:0005787">
    <property type="term" value="C:signal peptidase complex"/>
    <property type="evidence" value="ECO:0007669"/>
    <property type="project" value="EnsemblFungi"/>
</dbReference>
<name>A0A1U7LPL1_NEOID</name>